<dbReference type="PANTHER" id="PTHR38011">
    <property type="entry name" value="DIHYDROFOLATE REDUCTASE FAMILY PROTEIN (AFU_ORTHOLOGUE AFUA_8G06820)"/>
    <property type="match status" value="1"/>
</dbReference>
<keyword evidence="6" id="KW-1185">Reference proteome</keyword>
<dbReference type="Pfam" id="PF01872">
    <property type="entry name" value="RibD_C"/>
    <property type="match status" value="1"/>
</dbReference>
<evidence type="ECO:0000256" key="1">
    <source>
        <dbReference type="ARBA" id="ARBA00005104"/>
    </source>
</evidence>
<evidence type="ECO:0000313" key="6">
    <source>
        <dbReference type="Proteomes" id="UP001501591"/>
    </source>
</evidence>
<dbReference type="InterPro" id="IPR024072">
    <property type="entry name" value="DHFR-like_dom_sf"/>
</dbReference>
<dbReference type="RefSeq" id="WP_344818213.1">
    <property type="nucleotide sequence ID" value="NZ_BAABCP010000001.1"/>
</dbReference>
<evidence type="ECO:0000313" key="5">
    <source>
        <dbReference type="EMBL" id="GAA3931784.1"/>
    </source>
</evidence>
<accession>A0ABP7MYK4</accession>
<dbReference type="Proteomes" id="UP001501591">
    <property type="component" value="Unassembled WGS sequence"/>
</dbReference>
<proteinExistence type="predicted"/>
<evidence type="ECO:0000259" key="4">
    <source>
        <dbReference type="Pfam" id="PF01872"/>
    </source>
</evidence>
<sequence>MSETSATAPIDRIWPDAAADLDDAALLALTAFPPDRTWLRVNFIASIDGASDREGRSGTLGDAADRRLFDLLRRPADVVLVGAGTLQTEGYGGLRVDDASVAWRTDAGLPPHPVLATISRRLTLDPASALFQDAPVRPIVYTTASAPAGRRETLSQVADVVTVGETDADLRRVRADLAARGLHRIHSEGGPQVFGALLASGAVDALHLTIAPSLQAGGARRIATGPAAPRDARLASVLRAGDELLLHYLL</sequence>
<comment type="caution">
    <text evidence="5">The sequence shown here is derived from an EMBL/GenBank/DDBJ whole genome shotgun (WGS) entry which is preliminary data.</text>
</comment>
<keyword evidence="3" id="KW-0560">Oxidoreductase</keyword>
<organism evidence="5 6">
    <name type="scientific">Microbacterium soli</name>
    <dbReference type="NCBI Taxonomy" id="446075"/>
    <lineage>
        <taxon>Bacteria</taxon>
        <taxon>Bacillati</taxon>
        <taxon>Actinomycetota</taxon>
        <taxon>Actinomycetes</taxon>
        <taxon>Micrococcales</taxon>
        <taxon>Microbacteriaceae</taxon>
        <taxon>Microbacterium</taxon>
    </lineage>
</organism>
<gene>
    <name evidence="5" type="ORF">GCM10022383_07960</name>
</gene>
<name>A0ABP7MYK4_9MICO</name>
<dbReference type="Gene3D" id="3.40.430.10">
    <property type="entry name" value="Dihydrofolate Reductase, subunit A"/>
    <property type="match status" value="1"/>
</dbReference>
<feature type="domain" description="Bacterial bifunctional deaminase-reductase C-terminal" evidence="4">
    <location>
        <begin position="38"/>
        <end position="245"/>
    </location>
</feature>
<dbReference type="PANTHER" id="PTHR38011:SF7">
    <property type="entry name" value="2,5-DIAMINO-6-RIBOSYLAMINO-4(3H)-PYRIMIDINONE 5'-PHOSPHATE REDUCTASE"/>
    <property type="match status" value="1"/>
</dbReference>
<evidence type="ECO:0000256" key="2">
    <source>
        <dbReference type="ARBA" id="ARBA00022857"/>
    </source>
</evidence>
<dbReference type="InterPro" id="IPR002734">
    <property type="entry name" value="RibDG_C"/>
</dbReference>
<keyword evidence="2" id="KW-0521">NADP</keyword>
<dbReference type="InterPro" id="IPR050765">
    <property type="entry name" value="Riboflavin_Biosynth_HTPR"/>
</dbReference>
<evidence type="ECO:0000256" key="3">
    <source>
        <dbReference type="ARBA" id="ARBA00023002"/>
    </source>
</evidence>
<dbReference type="EMBL" id="BAABCP010000001">
    <property type="protein sequence ID" value="GAA3931784.1"/>
    <property type="molecule type" value="Genomic_DNA"/>
</dbReference>
<comment type="pathway">
    <text evidence="1">Cofactor biosynthesis; riboflavin biosynthesis.</text>
</comment>
<protein>
    <submittedName>
        <fullName evidence="5">Dihydrofolate reductase family protein</fullName>
    </submittedName>
</protein>
<dbReference type="SUPFAM" id="SSF53597">
    <property type="entry name" value="Dihydrofolate reductase-like"/>
    <property type="match status" value="1"/>
</dbReference>
<reference evidence="6" key="1">
    <citation type="journal article" date="2019" name="Int. J. Syst. Evol. Microbiol.">
        <title>The Global Catalogue of Microorganisms (GCM) 10K type strain sequencing project: providing services to taxonomists for standard genome sequencing and annotation.</title>
        <authorList>
            <consortium name="The Broad Institute Genomics Platform"/>
            <consortium name="The Broad Institute Genome Sequencing Center for Infectious Disease"/>
            <person name="Wu L."/>
            <person name="Ma J."/>
        </authorList>
    </citation>
    <scope>NUCLEOTIDE SEQUENCE [LARGE SCALE GENOMIC DNA]</scope>
    <source>
        <strain evidence="6">JCM 17024</strain>
    </source>
</reference>